<dbReference type="GO" id="GO:0004519">
    <property type="term" value="F:endonuclease activity"/>
    <property type="evidence" value="ECO:0007669"/>
    <property type="project" value="UniProtKB-KW"/>
</dbReference>
<evidence type="ECO:0000256" key="2">
    <source>
        <dbReference type="ARBA" id="ARBA00022723"/>
    </source>
</evidence>
<keyword evidence="9" id="KW-1185">Reference proteome</keyword>
<evidence type="ECO:0000256" key="3">
    <source>
        <dbReference type="ARBA" id="ARBA00022759"/>
    </source>
</evidence>
<dbReference type="PANTHER" id="PTHR33146:SF26">
    <property type="entry name" value="ENDONUCLEASE 4"/>
    <property type="match status" value="1"/>
</dbReference>
<reference evidence="8 9" key="1">
    <citation type="submission" date="2020-01" db="EMBL/GenBank/DDBJ databases">
        <title>Sphingomonas sp. C33 whole genome sequece.</title>
        <authorList>
            <person name="Park C."/>
        </authorList>
    </citation>
    <scope>NUCLEOTIDE SEQUENCE [LARGE SCALE GENOMIC DNA]</scope>
    <source>
        <strain evidence="8 9">C33</strain>
    </source>
</reference>
<feature type="chain" id="PRO_5031266690" evidence="7">
    <location>
        <begin position="36"/>
        <end position="273"/>
    </location>
</feature>
<organism evidence="8 9">
    <name type="scientific">Sphingomonas changnyeongensis</name>
    <dbReference type="NCBI Taxonomy" id="2698679"/>
    <lineage>
        <taxon>Bacteria</taxon>
        <taxon>Pseudomonadati</taxon>
        <taxon>Pseudomonadota</taxon>
        <taxon>Alphaproteobacteria</taxon>
        <taxon>Sphingomonadales</taxon>
        <taxon>Sphingomonadaceae</taxon>
        <taxon>Sphingomonas</taxon>
    </lineage>
</organism>
<dbReference type="AlphaFoldDB" id="A0A7Z2NUF3"/>
<dbReference type="KEGG" id="schy:GVO57_02425"/>
<dbReference type="GO" id="GO:0046872">
    <property type="term" value="F:metal ion binding"/>
    <property type="evidence" value="ECO:0007669"/>
    <property type="project" value="UniProtKB-KW"/>
</dbReference>
<evidence type="ECO:0000256" key="7">
    <source>
        <dbReference type="SAM" id="SignalP"/>
    </source>
</evidence>
<dbReference type="GO" id="GO:0016788">
    <property type="term" value="F:hydrolase activity, acting on ester bonds"/>
    <property type="evidence" value="ECO:0007669"/>
    <property type="project" value="InterPro"/>
</dbReference>
<dbReference type="PANTHER" id="PTHR33146">
    <property type="entry name" value="ENDONUCLEASE 4"/>
    <property type="match status" value="1"/>
</dbReference>
<protein>
    <submittedName>
        <fullName evidence="8">S1/P1 Nuclease</fullName>
    </submittedName>
</protein>
<dbReference type="Pfam" id="PF02265">
    <property type="entry name" value="S1-P1_nuclease"/>
    <property type="match status" value="1"/>
</dbReference>
<sequence length="273" mass="29963">MTDPFSSRALARRFRRLAALFALPLSLACAQPAFAWGQTGHRVTGAIAERHLGGLARAQIRLILGDESLAEAATWADEMRSDPSEFWQKTANPWHYVTVPPGKAHGPDTTPPEGDAASALARFSATLRNPAASRADRQLALRFIVHIVGDLHQPFHVGNGRDKGGNDVAISFFGEPTNLHALWDSGLIARNGLSFSEYADWLDRRIAPADMVAWWSADPAVWIAESAALRDGLYPARPDLSFAYAFAQQPVVDRRLQQAGIRIAAYLDRLFAR</sequence>
<keyword evidence="4" id="KW-0378">Hydrolase</keyword>
<dbReference type="RefSeq" id="WP_160591538.1">
    <property type="nucleotide sequence ID" value="NZ_CP047895.1"/>
</dbReference>
<keyword evidence="3" id="KW-0255">Endonuclease</keyword>
<dbReference type="GO" id="GO:0006308">
    <property type="term" value="P:DNA catabolic process"/>
    <property type="evidence" value="ECO:0007669"/>
    <property type="project" value="InterPro"/>
</dbReference>
<keyword evidence="5" id="KW-1015">Disulfide bond</keyword>
<keyword evidence="1" id="KW-0540">Nuclease</keyword>
<evidence type="ECO:0000256" key="5">
    <source>
        <dbReference type="ARBA" id="ARBA00023157"/>
    </source>
</evidence>
<proteinExistence type="predicted"/>
<dbReference type="CDD" id="cd11010">
    <property type="entry name" value="S1-P1_nuclease"/>
    <property type="match status" value="1"/>
</dbReference>
<name>A0A7Z2NUF3_9SPHN</name>
<dbReference type="SUPFAM" id="SSF48537">
    <property type="entry name" value="Phospholipase C/P1 nuclease"/>
    <property type="match status" value="1"/>
</dbReference>
<feature type="signal peptide" evidence="7">
    <location>
        <begin position="1"/>
        <end position="35"/>
    </location>
</feature>
<evidence type="ECO:0000256" key="4">
    <source>
        <dbReference type="ARBA" id="ARBA00022801"/>
    </source>
</evidence>
<keyword evidence="6" id="KW-0325">Glycoprotein</keyword>
<gene>
    <name evidence="8" type="ORF">GVO57_02425</name>
</gene>
<dbReference type="Gene3D" id="1.10.575.10">
    <property type="entry name" value="P1 Nuclease"/>
    <property type="match status" value="1"/>
</dbReference>
<keyword evidence="2" id="KW-0479">Metal-binding</keyword>
<dbReference type="EMBL" id="CP047895">
    <property type="protein sequence ID" value="QHL89887.1"/>
    <property type="molecule type" value="Genomic_DNA"/>
</dbReference>
<evidence type="ECO:0000313" key="8">
    <source>
        <dbReference type="EMBL" id="QHL89887.1"/>
    </source>
</evidence>
<dbReference type="InterPro" id="IPR003154">
    <property type="entry name" value="S1/P1nuclease"/>
</dbReference>
<dbReference type="InterPro" id="IPR008947">
    <property type="entry name" value="PLipase_C/P1_nuclease_dom_sf"/>
</dbReference>
<dbReference type="GO" id="GO:0003676">
    <property type="term" value="F:nucleic acid binding"/>
    <property type="evidence" value="ECO:0007669"/>
    <property type="project" value="InterPro"/>
</dbReference>
<keyword evidence="7" id="KW-0732">Signal</keyword>
<evidence type="ECO:0000256" key="6">
    <source>
        <dbReference type="ARBA" id="ARBA00023180"/>
    </source>
</evidence>
<dbReference type="Proteomes" id="UP000464468">
    <property type="component" value="Chromosome"/>
</dbReference>
<evidence type="ECO:0000256" key="1">
    <source>
        <dbReference type="ARBA" id="ARBA00022722"/>
    </source>
</evidence>
<accession>A0A7Z2NUF3</accession>
<evidence type="ECO:0000313" key="9">
    <source>
        <dbReference type="Proteomes" id="UP000464468"/>
    </source>
</evidence>